<dbReference type="Gene3D" id="3.30.70.20">
    <property type="match status" value="1"/>
</dbReference>
<feature type="domain" description="4Fe-4S ferredoxin-type" evidence="1">
    <location>
        <begin position="89"/>
        <end position="117"/>
    </location>
</feature>
<proteinExistence type="predicted"/>
<dbReference type="GO" id="GO:0005524">
    <property type="term" value="F:ATP binding"/>
    <property type="evidence" value="ECO:0007669"/>
    <property type="project" value="UniProtKB-KW"/>
</dbReference>
<dbReference type="InterPro" id="IPR017896">
    <property type="entry name" value="4Fe4S_Fe-S-bd"/>
</dbReference>
<organism evidence="2 3">
    <name type="scientific">Methanoplanus endosymbiosus</name>
    <dbReference type="NCBI Taxonomy" id="33865"/>
    <lineage>
        <taxon>Archaea</taxon>
        <taxon>Methanobacteriati</taxon>
        <taxon>Methanobacteriota</taxon>
        <taxon>Stenosarchaea group</taxon>
        <taxon>Methanomicrobia</taxon>
        <taxon>Methanomicrobiales</taxon>
        <taxon>Methanomicrobiaceae</taxon>
        <taxon>Methanoplanus</taxon>
    </lineage>
</organism>
<protein>
    <submittedName>
        <fullName evidence="2">ATP-binding protein</fullName>
    </submittedName>
</protein>
<dbReference type="InterPro" id="IPR002586">
    <property type="entry name" value="CobQ/CobB/MinD/ParA_Nub-bd_dom"/>
</dbReference>
<dbReference type="PANTHER" id="PTHR43063">
    <property type="entry name" value="4FE-4S CLUSTER CONTAINING PARA FAMILY ATPASE PROTEIN"/>
    <property type="match status" value="1"/>
</dbReference>
<dbReference type="RefSeq" id="WP_257743721.1">
    <property type="nucleotide sequence ID" value="NZ_CP096115.1"/>
</dbReference>
<dbReference type="PROSITE" id="PS00198">
    <property type="entry name" value="4FE4S_FER_1"/>
    <property type="match status" value="1"/>
</dbReference>
<evidence type="ECO:0000313" key="2">
    <source>
        <dbReference type="EMBL" id="UUX93584.1"/>
    </source>
</evidence>
<dbReference type="GeneID" id="74307144"/>
<sequence>MKIAVASGKGGTGKSTVSVNLAYSLALREKVVLADCDVEEPNLHLFFDAEETEKEVKVPLPEFDMEKCTLCGDCARFCNYGALIVGKDKLLFLKEMCHSCGGCRILCPADAVSETEVSIGRILTSQPSENLTLITGILNIGEIKAPDVIKDVKKAAEKITGSQITILDSPPGTACSMVETVDSIDFSILVAESTPFGMHDIKLAAEVVKERNIPACIVINRSDGQDEVIEILSEEMNIPILMRIPFEKEIAEIQGNGEILSAHSEKYQKEFLALFDEIQKMAGGEA</sequence>
<dbReference type="AlphaFoldDB" id="A0A9E7TL93"/>
<dbReference type="GO" id="GO:0016491">
    <property type="term" value="F:oxidoreductase activity"/>
    <property type="evidence" value="ECO:0007669"/>
    <property type="project" value="UniProtKB-ARBA"/>
</dbReference>
<accession>A0A9E7TL93</accession>
<evidence type="ECO:0000313" key="3">
    <source>
        <dbReference type="Proteomes" id="UP001060368"/>
    </source>
</evidence>
<dbReference type="PANTHER" id="PTHR43063:SF1">
    <property type="entry name" value="4FE-4S CLUSTER CONTAINING PARA FAMILY ATPASE PROTEIN"/>
    <property type="match status" value="1"/>
</dbReference>
<feature type="domain" description="4Fe-4S ferredoxin-type" evidence="1">
    <location>
        <begin position="59"/>
        <end position="88"/>
    </location>
</feature>
<evidence type="ECO:0000259" key="1">
    <source>
        <dbReference type="PROSITE" id="PS51379"/>
    </source>
</evidence>
<keyword evidence="3" id="KW-1185">Reference proteome</keyword>
<gene>
    <name evidence="2" type="ORF">L6E24_05560</name>
</gene>
<dbReference type="Pfam" id="PF01656">
    <property type="entry name" value="CbiA"/>
    <property type="match status" value="1"/>
</dbReference>
<keyword evidence="2" id="KW-0067">ATP-binding</keyword>
<dbReference type="KEGG" id="mend:L6E24_05560"/>
<dbReference type="Proteomes" id="UP001060368">
    <property type="component" value="Chromosome"/>
</dbReference>
<dbReference type="EMBL" id="CP096115">
    <property type="protein sequence ID" value="UUX93584.1"/>
    <property type="molecule type" value="Genomic_DNA"/>
</dbReference>
<name>A0A9E7TL93_9EURY</name>
<keyword evidence="2" id="KW-0547">Nucleotide-binding</keyword>
<dbReference type="InterPro" id="IPR017900">
    <property type="entry name" value="4Fe4S_Fe_S_CS"/>
</dbReference>
<reference evidence="2" key="1">
    <citation type="submission" date="2022-04" db="EMBL/GenBank/DDBJ databases">
        <title>Complete genome of Methanoplanus endosymbiosus DSM 3599.</title>
        <authorList>
            <person name="Chen S.-C."/>
            <person name="You Y.-T."/>
            <person name="Zhou Y.-Z."/>
            <person name="Lai M.-C."/>
        </authorList>
    </citation>
    <scope>NUCLEOTIDE SEQUENCE</scope>
    <source>
        <strain evidence="2">DSM 3599</strain>
    </source>
</reference>
<dbReference type="SUPFAM" id="SSF54862">
    <property type="entry name" value="4Fe-4S ferredoxins"/>
    <property type="match status" value="1"/>
</dbReference>
<dbReference type="SUPFAM" id="SSF52540">
    <property type="entry name" value="P-loop containing nucleoside triphosphate hydrolases"/>
    <property type="match status" value="1"/>
</dbReference>
<dbReference type="InterPro" id="IPR027417">
    <property type="entry name" value="P-loop_NTPase"/>
</dbReference>
<dbReference type="Gene3D" id="3.40.50.300">
    <property type="entry name" value="P-loop containing nucleotide triphosphate hydrolases"/>
    <property type="match status" value="1"/>
</dbReference>
<dbReference type="PROSITE" id="PS51379">
    <property type="entry name" value="4FE4S_FER_2"/>
    <property type="match status" value="2"/>
</dbReference>